<dbReference type="EMBL" id="LXQA010573206">
    <property type="protein sequence ID" value="MCI59983.1"/>
    <property type="molecule type" value="Genomic_DNA"/>
</dbReference>
<keyword evidence="2" id="KW-1185">Reference proteome</keyword>
<feature type="non-terminal residue" evidence="1">
    <location>
        <position position="33"/>
    </location>
</feature>
<sequence>MVGDFNAVCRMEERFGVNNGSEVAISTEVVEFR</sequence>
<comment type="caution">
    <text evidence="1">The sequence shown here is derived from an EMBL/GenBank/DDBJ whole genome shotgun (WGS) entry which is preliminary data.</text>
</comment>
<organism evidence="1 2">
    <name type="scientific">Trifolium medium</name>
    <dbReference type="NCBI Taxonomy" id="97028"/>
    <lineage>
        <taxon>Eukaryota</taxon>
        <taxon>Viridiplantae</taxon>
        <taxon>Streptophyta</taxon>
        <taxon>Embryophyta</taxon>
        <taxon>Tracheophyta</taxon>
        <taxon>Spermatophyta</taxon>
        <taxon>Magnoliopsida</taxon>
        <taxon>eudicotyledons</taxon>
        <taxon>Gunneridae</taxon>
        <taxon>Pentapetalae</taxon>
        <taxon>rosids</taxon>
        <taxon>fabids</taxon>
        <taxon>Fabales</taxon>
        <taxon>Fabaceae</taxon>
        <taxon>Papilionoideae</taxon>
        <taxon>50 kb inversion clade</taxon>
        <taxon>NPAAA clade</taxon>
        <taxon>Hologalegina</taxon>
        <taxon>IRL clade</taxon>
        <taxon>Trifolieae</taxon>
        <taxon>Trifolium</taxon>
    </lineage>
</organism>
<accession>A0A392TFR5</accession>
<protein>
    <submittedName>
        <fullName evidence="1">Uncharacterized protein</fullName>
    </submittedName>
</protein>
<evidence type="ECO:0000313" key="2">
    <source>
        <dbReference type="Proteomes" id="UP000265520"/>
    </source>
</evidence>
<name>A0A392TFR5_9FABA</name>
<reference evidence="1 2" key="1">
    <citation type="journal article" date="2018" name="Front. Plant Sci.">
        <title>Red Clover (Trifolium pratense) and Zigzag Clover (T. medium) - A Picture of Genomic Similarities and Differences.</title>
        <authorList>
            <person name="Dluhosova J."/>
            <person name="Istvanek J."/>
            <person name="Nedelnik J."/>
            <person name="Repkova J."/>
        </authorList>
    </citation>
    <scope>NUCLEOTIDE SEQUENCE [LARGE SCALE GENOMIC DNA]</scope>
    <source>
        <strain evidence="2">cv. 10/8</strain>
        <tissue evidence="1">Leaf</tissue>
    </source>
</reference>
<proteinExistence type="predicted"/>
<dbReference type="AlphaFoldDB" id="A0A392TFR5"/>
<dbReference type="Proteomes" id="UP000265520">
    <property type="component" value="Unassembled WGS sequence"/>
</dbReference>
<evidence type="ECO:0000313" key="1">
    <source>
        <dbReference type="EMBL" id="MCI59983.1"/>
    </source>
</evidence>